<organism evidence="2 3">
    <name type="scientific">Caenorhabditis bovis</name>
    <dbReference type="NCBI Taxonomy" id="2654633"/>
    <lineage>
        <taxon>Eukaryota</taxon>
        <taxon>Metazoa</taxon>
        <taxon>Ecdysozoa</taxon>
        <taxon>Nematoda</taxon>
        <taxon>Chromadorea</taxon>
        <taxon>Rhabditida</taxon>
        <taxon>Rhabditina</taxon>
        <taxon>Rhabditomorpha</taxon>
        <taxon>Rhabditoidea</taxon>
        <taxon>Rhabditidae</taxon>
        <taxon>Peloderinae</taxon>
        <taxon>Caenorhabditis</taxon>
    </lineage>
</organism>
<evidence type="ECO:0000256" key="1">
    <source>
        <dbReference type="SAM" id="MobiDB-lite"/>
    </source>
</evidence>
<dbReference type="Proteomes" id="UP000494206">
    <property type="component" value="Unassembled WGS sequence"/>
</dbReference>
<name>A0A8S1FCI5_9PELO</name>
<comment type="caution">
    <text evidence="2">The sequence shown here is derived from an EMBL/GenBank/DDBJ whole genome shotgun (WGS) entry which is preliminary data.</text>
</comment>
<evidence type="ECO:0000313" key="3">
    <source>
        <dbReference type="Proteomes" id="UP000494206"/>
    </source>
</evidence>
<feature type="compositionally biased region" description="Polar residues" evidence="1">
    <location>
        <begin position="22"/>
        <end position="35"/>
    </location>
</feature>
<protein>
    <submittedName>
        <fullName evidence="2">Uncharacterized protein</fullName>
    </submittedName>
</protein>
<feature type="region of interest" description="Disordered" evidence="1">
    <location>
        <begin position="22"/>
        <end position="42"/>
    </location>
</feature>
<dbReference type="AlphaFoldDB" id="A0A8S1FCI5"/>
<keyword evidence="3" id="KW-1185">Reference proteome</keyword>
<proteinExistence type="predicted"/>
<evidence type="ECO:0000313" key="2">
    <source>
        <dbReference type="EMBL" id="CAB3410134.1"/>
    </source>
</evidence>
<accession>A0A8S1FCI5</accession>
<dbReference type="EMBL" id="CADEPM010000010">
    <property type="protein sequence ID" value="CAB3410134.1"/>
    <property type="molecule type" value="Genomic_DNA"/>
</dbReference>
<sequence length="153" mass="17504">MCCSEVLGNFRSFFRNIIDSRQSTPREANSASDSQPLLREQTPLLPVDRQTVEVNQLKRFLKPRTFFQILHTYNHVPNAKPIPDSCGQSGEVVTVKESGSIKKRIFNKKFGNNAIEVGNILQMDETVMEKRLGVSSKVRSDDKYWNDRDANEK</sequence>
<reference evidence="2 3" key="1">
    <citation type="submission" date="2020-04" db="EMBL/GenBank/DDBJ databases">
        <authorList>
            <person name="Laetsch R D."/>
            <person name="Stevens L."/>
            <person name="Kumar S."/>
            <person name="Blaxter L. M."/>
        </authorList>
    </citation>
    <scope>NUCLEOTIDE SEQUENCE [LARGE SCALE GENOMIC DNA]</scope>
</reference>
<gene>
    <name evidence="2" type="ORF">CBOVIS_LOCUS11696</name>
</gene>